<evidence type="ECO:0000259" key="3">
    <source>
        <dbReference type="Pfam" id="PF09631"/>
    </source>
</evidence>
<dbReference type="InterPro" id="IPR042777">
    <property type="entry name" value="Sen15_fungi"/>
</dbReference>
<dbReference type="SUPFAM" id="SSF53032">
    <property type="entry name" value="tRNA-intron endonuclease catalytic domain-like"/>
    <property type="match status" value="1"/>
</dbReference>
<dbReference type="EMBL" id="KZ819674">
    <property type="protein sequence ID" value="PWN25721.1"/>
    <property type="molecule type" value="Genomic_DNA"/>
</dbReference>
<dbReference type="Gene3D" id="3.40.1350.10">
    <property type="match status" value="1"/>
</dbReference>
<keyword evidence="2" id="KW-0819">tRNA processing</keyword>
<dbReference type="InterPro" id="IPR018593">
    <property type="entry name" value="tRNA-endonuc_su_Sen15"/>
</dbReference>
<dbReference type="GO" id="GO:0000214">
    <property type="term" value="C:tRNA-intron endonuclease complex"/>
    <property type="evidence" value="ECO:0007669"/>
    <property type="project" value="InterPro"/>
</dbReference>
<dbReference type="STRING" id="1569628.A0A316UMZ0"/>
<comment type="similarity">
    <text evidence="1">Belongs to the SEN15 family.</text>
</comment>
<dbReference type="GO" id="GO:0000379">
    <property type="term" value="P:tRNA-type intron splice site recognition and cleavage"/>
    <property type="evidence" value="ECO:0007669"/>
    <property type="project" value="InterPro"/>
</dbReference>
<keyword evidence="5" id="KW-1185">Reference proteome</keyword>
<feature type="domain" description="tRNA-splicing endonuclease subunit Sen15" evidence="3">
    <location>
        <begin position="41"/>
        <end position="150"/>
    </location>
</feature>
<organism evidence="4 5">
    <name type="scientific">Jaminaea rosea</name>
    <dbReference type="NCBI Taxonomy" id="1569628"/>
    <lineage>
        <taxon>Eukaryota</taxon>
        <taxon>Fungi</taxon>
        <taxon>Dikarya</taxon>
        <taxon>Basidiomycota</taxon>
        <taxon>Ustilaginomycotina</taxon>
        <taxon>Exobasidiomycetes</taxon>
        <taxon>Microstromatales</taxon>
        <taxon>Microstromatales incertae sedis</taxon>
        <taxon>Jaminaea</taxon>
    </lineage>
</organism>
<name>A0A316UMZ0_9BASI</name>
<accession>A0A316UMZ0</accession>
<dbReference type="InterPro" id="IPR036167">
    <property type="entry name" value="tRNA_intron_Endo_cat-like_sf"/>
</dbReference>
<dbReference type="AlphaFoldDB" id="A0A316UMZ0"/>
<sequence>MTSIADEAPKPIGIESHRDYTPLAPLLSRYPRQAGPLFHAYHHLVHSAAWTDVAPVDIRGDDESDPAPVNSGSGWGALIGMRPQGTQPELLLPCHVTDNLSVAYFQAVFSSLETQAKSRDGLQTGHILLAILSPDSTVVYYKLAKGLVKPVN</sequence>
<evidence type="ECO:0000313" key="4">
    <source>
        <dbReference type="EMBL" id="PWN25721.1"/>
    </source>
</evidence>
<reference evidence="4 5" key="1">
    <citation type="journal article" date="2018" name="Mol. Biol. Evol.">
        <title>Broad Genomic Sampling Reveals a Smut Pathogenic Ancestry of the Fungal Clade Ustilaginomycotina.</title>
        <authorList>
            <person name="Kijpornyongpan T."/>
            <person name="Mondo S.J."/>
            <person name="Barry K."/>
            <person name="Sandor L."/>
            <person name="Lee J."/>
            <person name="Lipzen A."/>
            <person name="Pangilinan J."/>
            <person name="LaButti K."/>
            <person name="Hainaut M."/>
            <person name="Henrissat B."/>
            <person name="Grigoriev I.V."/>
            <person name="Spatafora J.W."/>
            <person name="Aime M.C."/>
        </authorList>
    </citation>
    <scope>NUCLEOTIDE SEQUENCE [LARGE SCALE GENOMIC DNA]</scope>
    <source>
        <strain evidence="4 5">MCA 5214</strain>
    </source>
</reference>
<dbReference type="Proteomes" id="UP000245884">
    <property type="component" value="Unassembled WGS sequence"/>
</dbReference>
<evidence type="ECO:0000256" key="2">
    <source>
        <dbReference type="ARBA" id="ARBA00022694"/>
    </source>
</evidence>
<dbReference type="PANTHER" id="PTHR28518">
    <property type="entry name" value="TRNA-SPLICING ENDONUCLEASE SUBUNIT SEN15"/>
    <property type="match status" value="1"/>
</dbReference>
<gene>
    <name evidence="4" type="ORF">BDZ90DRAFT_261927</name>
</gene>
<dbReference type="GeneID" id="37030247"/>
<dbReference type="GO" id="GO:0000213">
    <property type="term" value="F:tRNA-intron lyase activity"/>
    <property type="evidence" value="ECO:0007669"/>
    <property type="project" value="TreeGrafter"/>
</dbReference>
<dbReference type="RefSeq" id="XP_025360333.1">
    <property type="nucleotide sequence ID" value="XM_025508424.1"/>
</dbReference>
<protein>
    <recommendedName>
        <fullName evidence="3">tRNA-splicing endonuclease subunit Sen15 domain-containing protein</fullName>
    </recommendedName>
</protein>
<dbReference type="GO" id="GO:0003676">
    <property type="term" value="F:nucleic acid binding"/>
    <property type="evidence" value="ECO:0007669"/>
    <property type="project" value="InterPro"/>
</dbReference>
<dbReference type="InterPro" id="IPR011856">
    <property type="entry name" value="tRNA_endonuc-like_dom_sf"/>
</dbReference>
<dbReference type="PANTHER" id="PTHR28518:SF1">
    <property type="entry name" value="TRNA-SPLICING ENDONUCLEASE SUBUNIT SEN15"/>
    <property type="match status" value="1"/>
</dbReference>
<dbReference type="Pfam" id="PF09631">
    <property type="entry name" value="Sen15"/>
    <property type="match status" value="1"/>
</dbReference>
<proteinExistence type="inferred from homology"/>
<dbReference type="OrthoDB" id="10002170at2759"/>
<evidence type="ECO:0000256" key="1">
    <source>
        <dbReference type="ARBA" id="ARBA00006091"/>
    </source>
</evidence>
<evidence type="ECO:0000313" key="5">
    <source>
        <dbReference type="Proteomes" id="UP000245884"/>
    </source>
</evidence>